<dbReference type="Gene3D" id="1.20.920.30">
    <property type="match status" value="1"/>
</dbReference>
<sequence>MTSLKGEPQPSGYPFQPVHAYVLNPKSITMGQLYGEFDLQTHEWTDGILPCLVRLGINAPNKDRRWYVFDGPVDAVWIENMNTVLDDNKKLCLSSGEIIKLRDTMTMMFEVADLAVASPATVSRCGMVYLEPAVLGLDPFVTCWLKRLPELAKPFEKTLKTLIYFYAIPAIHFVRNSLKEVLTSVDSALLMTFLRLLDFRLAPISGRDNKPPPPPQFLLLMKDLMVPWIIFSVVWSIGCTCDYAGRVKFDEWIRNKIKERKDEVVFPVKSIIIYDYKLHDGGFTDVTTDGEPHPPSWRSWMENIEEYKITRDMKYSDIEVPTVNNVRNAELLGMVLSNEDNVLAVGPTGTGKTLTVIGKLSKNMHKKFICDFFSFSARTTANQTQDLIDSKLDRRRRGVFGPPVLKRQIFFIDDFNMPALEVFGAQPPIELIRQWMDFGGWYDRKNIGEFRKIIDINFVAAMGPPGGGRNPVTARLLRHFHYLTFLEMEDDSKLKIFGTILDFWLHRAPEGFEKYFNQMLTSTLTVYTTILHELLPTPAKTHYTFNLRDLSKVFQGILMFDAENLQDIGEMLRLWYHENCRIFQDRLINDEDRNWFDALLKSEIERRYRLKSEEVLGTTDILFGDFIDPSVGVGPYVQITDFEKLSDALNYYLEDYNLQSTKPMKLVLFLDAMIHISRISRIIRQPLANALLLGMGGSGRQSLTRLAAFMSEYSCFQIELTKAYGQNEWRDNVKHLMLSAGLQRRETVFLFSDTQIKSESFLEDLNNILNSGDVPNIYQPDELDKIYQSMKGLVQEMGLTATKSNLFAVYQKEVRTNLHNVITMSPIGEVFRARLRQFPALVNNCTIDWFSPWPDTALQSVALRFLKEVEDFDVSESILQGIVMTFQYMHASVVEASERFKQELSRHNYVTPTSYLELLSSYTELMNKKKGSLTEGVGRLKTGLGKLQTTAEEVKILQSQLKELKPLLEEAARDADIMITKIAADTVIAEETKEIVEKEEQAAAEKAYETQNIAEDAQRDLDEALPALLAAEASLKALNKNDIIEVRSMKRPPAGVVYVIEAICIVKNIKPNKVSR</sequence>
<dbReference type="Pfam" id="PF17857">
    <property type="entry name" value="AAA_lid_1"/>
    <property type="match status" value="1"/>
</dbReference>
<evidence type="ECO:0000256" key="1">
    <source>
        <dbReference type="ARBA" id="ARBA00008887"/>
    </source>
</evidence>
<dbReference type="Proteomes" id="UP001652700">
    <property type="component" value="Unplaced"/>
</dbReference>
<dbReference type="Pfam" id="PF12775">
    <property type="entry name" value="AAA_7"/>
    <property type="match status" value="1"/>
</dbReference>
<feature type="domain" description="Dynein heavy chain AAA module D4" evidence="3">
    <location>
        <begin position="664"/>
        <end position="925"/>
    </location>
</feature>
<dbReference type="SUPFAM" id="SSF52540">
    <property type="entry name" value="P-loop containing nucleoside triphosphate hydrolases"/>
    <property type="match status" value="3"/>
</dbReference>
<dbReference type="Pfam" id="PF12777">
    <property type="entry name" value="MT"/>
    <property type="match status" value="1"/>
</dbReference>
<evidence type="ECO:0000313" key="6">
    <source>
        <dbReference type="EnsemblMetazoa" id="XP_050516092.1"/>
    </source>
</evidence>
<dbReference type="InterPro" id="IPR024743">
    <property type="entry name" value="Dynein_HC_stalk"/>
</dbReference>
<dbReference type="EnsemblMetazoa" id="XM_050660135.1">
    <property type="protein sequence ID" value="XP_050516092.1"/>
    <property type="gene ID" value="LOC114339583"/>
</dbReference>
<dbReference type="InterPro" id="IPR026983">
    <property type="entry name" value="DHC"/>
</dbReference>
<dbReference type="RefSeq" id="XP_050516092.1">
    <property type="nucleotide sequence ID" value="XM_050660135.1"/>
</dbReference>
<evidence type="ECO:0000259" key="2">
    <source>
        <dbReference type="Pfam" id="PF12777"/>
    </source>
</evidence>
<dbReference type="InterPro" id="IPR041466">
    <property type="entry name" value="Dynein_AAA5_ext"/>
</dbReference>
<evidence type="ECO:0000259" key="4">
    <source>
        <dbReference type="Pfam" id="PF17852"/>
    </source>
</evidence>
<evidence type="ECO:0000259" key="5">
    <source>
        <dbReference type="Pfam" id="PF17857"/>
    </source>
</evidence>
<dbReference type="Pfam" id="PF12780">
    <property type="entry name" value="AAA_8"/>
    <property type="match status" value="1"/>
</dbReference>
<proteinExistence type="inferred from homology"/>
<dbReference type="Gene3D" id="1.10.472.130">
    <property type="match status" value="1"/>
</dbReference>
<dbReference type="InterPro" id="IPR041589">
    <property type="entry name" value="DNAH3_AAA_lid_1"/>
</dbReference>
<organism evidence="6 7">
    <name type="scientific">Diabrotica virgifera virgifera</name>
    <name type="common">western corn rootworm</name>
    <dbReference type="NCBI Taxonomy" id="50390"/>
    <lineage>
        <taxon>Eukaryota</taxon>
        <taxon>Metazoa</taxon>
        <taxon>Ecdysozoa</taxon>
        <taxon>Arthropoda</taxon>
        <taxon>Hexapoda</taxon>
        <taxon>Insecta</taxon>
        <taxon>Pterygota</taxon>
        <taxon>Neoptera</taxon>
        <taxon>Endopterygota</taxon>
        <taxon>Coleoptera</taxon>
        <taxon>Polyphaga</taxon>
        <taxon>Cucujiformia</taxon>
        <taxon>Chrysomeloidea</taxon>
        <taxon>Chrysomelidae</taxon>
        <taxon>Galerucinae</taxon>
        <taxon>Diabroticina</taxon>
        <taxon>Diabroticites</taxon>
        <taxon>Diabrotica</taxon>
    </lineage>
</organism>
<dbReference type="Pfam" id="PF17852">
    <property type="entry name" value="Dynein_AAA_lid"/>
    <property type="match status" value="1"/>
</dbReference>
<accession>A0ABM5L0X7</accession>
<dbReference type="Gene3D" id="1.20.920.20">
    <property type="match status" value="1"/>
</dbReference>
<feature type="domain" description="Dynein heavy chain AAA 5 extension" evidence="4">
    <location>
        <begin position="161"/>
        <end position="279"/>
    </location>
</feature>
<dbReference type="Gene3D" id="3.40.50.300">
    <property type="entry name" value="P-loop containing nucleotide triphosphate hydrolases"/>
    <property type="match status" value="2"/>
</dbReference>
<feature type="domain" description="Dynein heavy chain 3 AAA+ lid" evidence="5">
    <location>
        <begin position="522"/>
        <end position="602"/>
    </location>
</feature>
<evidence type="ECO:0000259" key="3">
    <source>
        <dbReference type="Pfam" id="PF12780"/>
    </source>
</evidence>
<feature type="domain" description="Dynein heavy chain coiled coil stalk" evidence="2">
    <location>
        <begin position="939"/>
        <end position="1067"/>
    </location>
</feature>
<keyword evidence="7" id="KW-1185">Reference proteome</keyword>
<dbReference type="GeneID" id="114339583"/>
<dbReference type="PANTHER" id="PTHR22878">
    <property type="entry name" value="DYNEIN HEAVY CHAIN 6, AXONEMAL-LIKE-RELATED"/>
    <property type="match status" value="1"/>
</dbReference>
<reference evidence="6" key="1">
    <citation type="submission" date="2025-05" db="UniProtKB">
        <authorList>
            <consortium name="EnsemblMetazoa"/>
        </authorList>
    </citation>
    <scope>IDENTIFICATION</scope>
</reference>
<dbReference type="InterPro" id="IPR024317">
    <property type="entry name" value="Dynein_heavy_chain_D4_dom"/>
</dbReference>
<evidence type="ECO:0008006" key="8">
    <source>
        <dbReference type="Google" id="ProtNLM"/>
    </source>
</evidence>
<protein>
    <recommendedName>
        <fullName evidence="8">Dynein heavy chain 1, axonemal-like</fullName>
    </recommendedName>
</protein>
<name>A0ABM5L0X7_DIAVI</name>
<dbReference type="InterPro" id="IPR027417">
    <property type="entry name" value="P-loop_NTPase"/>
</dbReference>
<evidence type="ECO:0000313" key="7">
    <source>
        <dbReference type="Proteomes" id="UP001652700"/>
    </source>
</evidence>
<comment type="similarity">
    <text evidence="1">Belongs to the dynein heavy chain family.</text>
</comment>
<dbReference type="PANTHER" id="PTHR22878:SF73">
    <property type="entry name" value="DYNEIN AXONEMAL HEAVY CHAIN 1"/>
    <property type="match status" value="1"/>
</dbReference>